<dbReference type="PANTHER" id="PTHR34595">
    <property type="entry name" value="BLR5612 PROTEIN"/>
    <property type="match status" value="1"/>
</dbReference>
<dbReference type="EMBL" id="VBRY01000010">
    <property type="protein sequence ID" value="TLS66331.1"/>
    <property type="molecule type" value="Genomic_DNA"/>
</dbReference>
<protein>
    <submittedName>
        <fullName evidence="3">Circularly permuted type 2 ATP-grasp protein</fullName>
    </submittedName>
</protein>
<keyword evidence="4" id="KW-1185">Reference proteome</keyword>
<dbReference type="InterPro" id="IPR016450">
    <property type="entry name" value="UCP005522"/>
</dbReference>
<evidence type="ECO:0000313" key="3">
    <source>
        <dbReference type="EMBL" id="TLS66331.1"/>
    </source>
</evidence>
<dbReference type="Pfam" id="PF14403">
    <property type="entry name" value="CP_ATPgrasp_2"/>
    <property type="match status" value="1"/>
</dbReference>
<dbReference type="InterPro" id="IPR025841">
    <property type="entry name" value="CP_ATPgrasp_2"/>
</dbReference>
<dbReference type="Gene3D" id="3.40.50.11290">
    <property type="match status" value="1"/>
</dbReference>
<proteinExistence type="predicted"/>
<dbReference type="Gene3D" id="3.30.1490.270">
    <property type="match status" value="1"/>
</dbReference>
<dbReference type="SUPFAM" id="SSF56059">
    <property type="entry name" value="Glutathione synthetase ATP-binding domain-like"/>
    <property type="match status" value="1"/>
</dbReference>
<name>A0A5R9GHV2_9PROT</name>
<feature type="region of interest" description="Disordered" evidence="1">
    <location>
        <begin position="467"/>
        <end position="491"/>
    </location>
</feature>
<dbReference type="InterPro" id="IPR051680">
    <property type="entry name" value="ATP-dep_Glu-Cys_Ligase-2"/>
</dbReference>
<dbReference type="Proteomes" id="UP000306585">
    <property type="component" value="Unassembled WGS sequence"/>
</dbReference>
<sequence>MPPSFFNTCGAAGWDEAYDAAGQVRPLYQQAVNHFEALGLAGAENMQHSADLSMLNQGVTFTVYSDARGTEKIFPFDLMPRIISASEWSVIEAGVAQRMIALNLFLDDIYHEQKILKDGIVPCSQVMMSTLFCREMSGLHTPGNIHVQIGGIDLIRNESGAFHVLEDNLRCPSGVSYVVENRWVMGRIQPKLLNHYKVRPVDHYPQMLFNSLASLSKSDNPTVAVLTPGTFNSAYFEHSFLANQMGAELVEGSDLLVDRNILYMKTTRGLKRVDVLYLRVDTEFLDPLVFRPDSMLGVAGLMNAYRAGNVALANAPGNGVADDKALYAYTPDIIRYYLNEEPILPVIPTHLGSRESDLRYILDHMAELVIKPTDASGGYGMLVGSHASRQELSDFRKRVAANPSHYIAQPIQQLSTHPTLVEQDGCKAFFPRHVDLRPFAVCDVHGDVKVLPGGLTRVALRQGSLVVNSSQGGGSKDTWVLYPQQTESDHA</sequence>
<dbReference type="AlphaFoldDB" id="A0A5R9GHV2"/>
<reference evidence="3 4" key="1">
    <citation type="journal article" date="2019" name="Appl. Environ. Microbiol.">
        <title>Environmental Evidence and Genomic Insight of Iron-oxidizing Bacteria Preference Towards More Corrosion Resistant Stainless Steel at Higher Salinities.</title>
        <authorList>
            <person name="Garrison C.E."/>
            <person name="Price K.A."/>
            <person name="Field E.K."/>
        </authorList>
    </citation>
    <scope>NUCLEOTIDE SEQUENCE [LARGE SCALE GENOMIC DNA]</scope>
    <source>
        <strain evidence="3 4">P3</strain>
    </source>
</reference>
<evidence type="ECO:0000259" key="2">
    <source>
        <dbReference type="Pfam" id="PF14403"/>
    </source>
</evidence>
<accession>A0A5R9GHV2</accession>
<dbReference type="PANTHER" id="PTHR34595:SF7">
    <property type="entry name" value="SLL1039 PROTEIN"/>
    <property type="match status" value="1"/>
</dbReference>
<organism evidence="3 4">
    <name type="scientific">Mariprofundus erugo</name>
    <dbReference type="NCBI Taxonomy" id="2528639"/>
    <lineage>
        <taxon>Bacteria</taxon>
        <taxon>Pseudomonadati</taxon>
        <taxon>Pseudomonadota</taxon>
        <taxon>Candidatius Mariprofundia</taxon>
        <taxon>Mariprofundales</taxon>
        <taxon>Mariprofundaceae</taxon>
        <taxon>Mariprofundus</taxon>
    </lineage>
</organism>
<dbReference type="PIRSF" id="PIRSF005522">
    <property type="entry name" value="UCP005522"/>
    <property type="match status" value="1"/>
</dbReference>
<comment type="caution">
    <text evidence="3">The sequence shown here is derived from an EMBL/GenBank/DDBJ whole genome shotgun (WGS) entry which is preliminary data.</text>
</comment>
<feature type="domain" description="Circularly permuted ATP-grasp type 2" evidence="2">
    <location>
        <begin position="80"/>
        <end position="459"/>
    </location>
</feature>
<evidence type="ECO:0000256" key="1">
    <source>
        <dbReference type="SAM" id="MobiDB-lite"/>
    </source>
</evidence>
<evidence type="ECO:0000313" key="4">
    <source>
        <dbReference type="Proteomes" id="UP000306585"/>
    </source>
</evidence>
<gene>
    <name evidence="3" type="ORF">FEF65_10640</name>
</gene>